<evidence type="ECO:0000313" key="1">
    <source>
        <dbReference type="EMBL" id="GLQ35986.1"/>
    </source>
</evidence>
<keyword evidence="2" id="KW-1185">Reference proteome</keyword>
<organism evidence="1 2">
    <name type="scientific">Amylibacter marinus</name>
    <dbReference type="NCBI Taxonomy" id="1475483"/>
    <lineage>
        <taxon>Bacteria</taxon>
        <taxon>Pseudomonadati</taxon>
        <taxon>Pseudomonadota</taxon>
        <taxon>Alphaproteobacteria</taxon>
        <taxon>Rhodobacterales</taxon>
        <taxon>Paracoccaceae</taxon>
        <taxon>Amylibacter</taxon>
    </lineage>
</organism>
<dbReference type="Proteomes" id="UP001156694">
    <property type="component" value="Unassembled WGS sequence"/>
</dbReference>
<evidence type="ECO:0000313" key="2">
    <source>
        <dbReference type="Proteomes" id="UP001156694"/>
    </source>
</evidence>
<accession>A0ABQ5VX31</accession>
<gene>
    <name evidence="1" type="ORF">GCM10007939_22700</name>
</gene>
<name>A0ABQ5VX31_9RHOB</name>
<reference evidence="2" key="1">
    <citation type="journal article" date="2019" name="Int. J. Syst. Evol. Microbiol.">
        <title>The Global Catalogue of Microorganisms (GCM) 10K type strain sequencing project: providing services to taxonomists for standard genome sequencing and annotation.</title>
        <authorList>
            <consortium name="The Broad Institute Genomics Platform"/>
            <consortium name="The Broad Institute Genome Sequencing Center for Infectious Disease"/>
            <person name="Wu L."/>
            <person name="Ma J."/>
        </authorList>
    </citation>
    <scope>NUCLEOTIDE SEQUENCE [LARGE SCALE GENOMIC DNA]</scope>
    <source>
        <strain evidence="2">NBRC 110140</strain>
    </source>
</reference>
<comment type="caution">
    <text evidence="1">The sequence shown here is derived from an EMBL/GenBank/DDBJ whole genome shotgun (WGS) entry which is preliminary data.</text>
</comment>
<dbReference type="EMBL" id="BSNN01000008">
    <property type="protein sequence ID" value="GLQ35986.1"/>
    <property type="molecule type" value="Genomic_DNA"/>
</dbReference>
<proteinExistence type="predicted"/>
<dbReference type="RefSeq" id="WP_284379276.1">
    <property type="nucleotide sequence ID" value="NZ_BSNN01000008.1"/>
</dbReference>
<sequence>MLIEILTLIATSALAYGAIMIARQANSIAERSVGVEVDKHIFEWGQRCLNCASRISSLRMLPEDKLDDADFENEHRALYAELFALKEEGTLFFEKNQKDVSAPCCCLAPNFSSTNLRFLQ</sequence>
<protein>
    <submittedName>
        <fullName evidence="1">Uncharacterized protein</fullName>
    </submittedName>
</protein>